<dbReference type="EMBL" id="JBHUDJ010000003">
    <property type="protein sequence ID" value="MFD1586895.1"/>
    <property type="molecule type" value="Genomic_DNA"/>
</dbReference>
<dbReference type="RefSeq" id="WP_247375795.1">
    <property type="nucleotide sequence ID" value="NZ_JALLGV010000001.1"/>
</dbReference>
<organism evidence="2 3">
    <name type="scientific">Halorientalis brevis</name>
    <dbReference type="NCBI Taxonomy" id="1126241"/>
    <lineage>
        <taxon>Archaea</taxon>
        <taxon>Methanobacteriati</taxon>
        <taxon>Methanobacteriota</taxon>
        <taxon>Stenosarchaea group</taxon>
        <taxon>Halobacteria</taxon>
        <taxon>Halobacteriales</taxon>
        <taxon>Haloarculaceae</taxon>
        <taxon>Halorientalis</taxon>
    </lineage>
</organism>
<reference evidence="2 3" key="1">
    <citation type="journal article" date="2019" name="Int. J. Syst. Evol. Microbiol.">
        <title>The Global Catalogue of Microorganisms (GCM) 10K type strain sequencing project: providing services to taxonomists for standard genome sequencing and annotation.</title>
        <authorList>
            <consortium name="The Broad Institute Genomics Platform"/>
            <consortium name="The Broad Institute Genome Sequencing Center for Infectious Disease"/>
            <person name="Wu L."/>
            <person name="Ma J."/>
        </authorList>
    </citation>
    <scope>NUCLEOTIDE SEQUENCE [LARGE SCALE GENOMIC DNA]</scope>
    <source>
        <strain evidence="2 3">CGMCC 1.12125</strain>
    </source>
</reference>
<keyword evidence="3" id="KW-1185">Reference proteome</keyword>
<gene>
    <name evidence="2" type="ORF">ACFR9U_07865</name>
</gene>
<comment type="caution">
    <text evidence="2">The sequence shown here is derived from an EMBL/GenBank/DDBJ whole genome shotgun (WGS) entry which is preliminary data.</text>
</comment>
<feature type="transmembrane region" description="Helical" evidence="1">
    <location>
        <begin position="12"/>
        <end position="33"/>
    </location>
</feature>
<sequence length="134" mass="13537">MDVHAAVTSRRTRVGFLVLALLAYAGLMGYGAIAGSAAAFALAQVLVGAVLLVAVGFAVAVTGTGTELLRVAAAGYLLAGLAIGYSGLAALRVVPSFELLEPAGDVALLIALGAYLYQREVAGRDNSSPERSSE</sequence>
<keyword evidence="1" id="KW-0812">Transmembrane</keyword>
<dbReference type="Proteomes" id="UP001597119">
    <property type="component" value="Unassembled WGS sequence"/>
</dbReference>
<protein>
    <recommendedName>
        <fullName evidence="4">DUF4383 domain-containing protein</fullName>
    </recommendedName>
</protein>
<feature type="transmembrane region" description="Helical" evidence="1">
    <location>
        <begin position="39"/>
        <end position="61"/>
    </location>
</feature>
<name>A0ABD6C9Y4_9EURY</name>
<keyword evidence="1" id="KW-0472">Membrane</keyword>
<keyword evidence="1" id="KW-1133">Transmembrane helix</keyword>
<evidence type="ECO:0000256" key="1">
    <source>
        <dbReference type="SAM" id="Phobius"/>
    </source>
</evidence>
<accession>A0ABD6C9Y4</accession>
<dbReference type="AlphaFoldDB" id="A0ABD6C9Y4"/>
<feature type="transmembrane region" description="Helical" evidence="1">
    <location>
        <begin position="73"/>
        <end position="93"/>
    </location>
</feature>
<proteinExistence type="predicted"/>
<evidence type="ECO:0000313" key="3">
    <source>
        <dbReference type="Proteomes" id="UP001597119"/>
    </source>
</evidence>
<evidence type="ECO:0000313" key="2">
    <source>
        <dbReference type="EMBL" id="MFD1586895.1"/>
    </source>
</evidence>
<evidence type="ECO:0008006" key="4">
    <source>
        <dbReference type="Google" id="ProtNLM"/>
    </source>
</evidence>